<dbReference type="PROSITE" id="PS00455">
    <property type="entry name" value="AMP_BINDING"/>
    <property type="match status" value="1"/>
</dbReference>
<dbReference type="CDD" id="cd17631">
    <property type="entry name" value="FACL_FadD13-like"/>
    <property type="match status" value="1"/>
</dbReference>
<evidence type="ECO:0000256" key="2">
    <source>
        <dbReference type="ARBA" id="ARBA00022598"/>
    </source>
</evidence>
<dbReference type="Proteomes" id="UP000518300">
    <property type="component" value="Unassembled WGS sequence"/>
</dbReference>
<evidence type="ECO:0000313" key="5">
    <source>
        <dbReference type="EMBL" id="NMO17341.1"/>
    </source>
</evidence>
<dbReference type="InterPro" id="IPR045851">
    <property type="entry name" value="AMP-bd_C_sf"/>
</dbReference>
<dbReference type="InterPro" id="IPR025110">
    <property type="entry name" value="AMP-bd_C"/>
</dbReference>
<proteinExistence type="inferred from homology"/>
<dbReference type="EMBL" id="JABBJJ010000095">
    <property type="protein sequence ID" value="NMO17341.1"/>
    <property type="molecule type" value="Genomic_DNA"/>
</dbReference>
<dbReference type="InterPro" id="IPR042099">
    <property type="entry name" value="ANL_N_sf"/>
</dbReference>
<evidence type="ECO:0000259" key="3">
    <source>
        <dbReference type="Pfam" id="PF00501"/>
    </source>
</evidence>
<dbReference type="GO" id="GO:0016878">
    <property type="term" value="F:acid-thiol ligase activity"/>
    <property type="evidence" value="ECO:0007669"/>
    <property type="project" value="UniProtKB-ARBA"/>
</dbReference>
<dbReference type="InterPro" id="IPR050237">
    <property type="entry name" value="ATP-dep_AMP-bd_enzyme"/>
</dbReference>
<dbReference type="SUPFAM" id="SSF56801">
    <property type="entry name" value="Acetyl-CoA synthetase-like"/>
    <property type="match status" value="1"/>
</dbReference>
<organism evidence="5 6">
    <name type="scientific">Pyxidicoccus fallax</name>
    <dbReference type="NCBI Taxonomy" id="394095"/>
    <lineage>
        <taxon>Bacteria</taxon>
        <taxon>Pseudomonadati</taxon>
        <taxon>Myxococcota</taxon>
        <taxon>Myxococcia</taxon>
        <taxon>Myxococcales</taxon>
        <taxon>Cystobacterineae</taxon>
        <taxon>Myxococcaceae</taxon>
        <taxon>Pyxidicoccus</taxon>
    </lineage>
</organism>
<keyword evidence="6" id="KW-1185">Reference proteome</keyword>
<comment type="similarity">
    <text evidence="1">Belongs to the ATP-dependent AMP-binding enzyme family.</text>
</comment>
<accession>A0A848LHW6</accession>
<name>A0A848LHW6_9BACT</name>
<sequence>MREGTRMFIGDWMGRGALYWPDAVAVVDTAKGEAGRFTYRALNARAEALGGWLRDVAGVKRGDRVGLVAHNGVEYLDALFACGKIGAILVPYNWRLHASELTDLVRSIRPGVLLFGDEFRDAVAQVRERVGDSLRLVALESQGLPGADAYATALAHVPQAPVKNDVVAEEDILCLLFTGGTTGRSKGARISYRMVAWNTLNTLVHEVRPGDVTVTHTPMFHTGGLLVYTVPLLTVGGTVVLMRRWDPEELLTLIPREKVTLFFAVPTQYQQLHDSPRFKSTDFSSVRFMTSGGAAMPVPLIQAWQAVHPVPFKQGFGMTEFGPGLFSMGPEFAVSKAGSIGRPNYFIAAKLVDDDGREVPVGEVGELVLKGPSMCSGYFEDTAATEEAIDSDGWLHTGDLAHRDADGFYFIAGRKKDMFISGGENVYPLELESALYEHPAVQQCAVVGVPDAKWGEVGRAFVVLKPGEQASSEALLEHLRGRVARFKVPKRVELVERLPVSAAGKILKRELREAAIAADRAGAPG</sequence>
<protein>
    <submittedName>
        <fullName evidence="5">Long-chain fatty acid--CoA ligase</fullName>
    </submittedName>
</protein>
<reference evidence="5 6" key="1">
    <citation type="submission" date="2020-04" db="EMBL/GenBank/DDBJ databases">
        <title>Draft genome of Pyxidicoccus fallax type strain.</title>
        <authorList>
            <person name="Whitworth D.E."/>
        </authorList>
    </citation>
    <scope>NUCLEOTIDE SEQUENCE [LARGE SCALE GENOMIC DNA]</scope>
    <source>
        <strain evidence="5 6">DSM 14698</strain>
    </source>
</reference>
<dbReference type="Gene3D" id="3.40.50.12780">
    <property type="entry name" value="N-terminal domain of ligase-like"/>
    <property type="match status" value="1"/>
</dbReference>
<feature type="domain" description="AMP-binding enzyme C-terminal" evidence="4">
    <location>
        <begin position="430"/>
        <end position="505"/>
    </location>
</feature>
<keyword evidence="2 5" id="KW-0436">Ligase</keyword>
<dbReference type="Pfam" id="PF13193">
    <property type="entry name" value="AMP-binding_C"/>
    <property type="match status" value="1"/>
</dbReference>
<evidence type="ECO:0000256" key="1">
    <source>
        <dbReference type="ARBA" id="ARBA00006432"/>
    </source>
</evidence>
<dbReference type="Pfam" id="PF00501">
    <property type="entry name" value="AMP-binding"/>
    <property type="match status" value="1"/>
</dbReference>
<dbReference type="PANTHER" id="PTHR43767:SF1">
    <property type="entry name" value="NONRIBOSOMAL PEPTIDE SYNTHASE PES1 (EUROFUNG)-RELATED"/>
    <property type="match status" value="1"/>
</dbReference>
<comment type="caution">
    <text evidence="5">The sequence shown here is derived from an EMBL/GenBank/DDBJ whole genome shotgun (WGS) entry which is preliminary data.</text>
</comment>
<dbReference type="AlphaFoldDB" id="A0A848LHW6"/>
<dbReference type="Gene3D" id="3.30.300.30">
    <property type="match status" value="1"/>
</dbReference>
<gene>
    <name evidence="5" type="ORF">HG543_21120</name>
</gene>
<evidence type="ECO:0000259" key="4">
    <source>
        <dbReference type="Pfam" id="PF13193"/>
    </source>
</evidence>
<dbReference type="PANTHER" id="PTHR43767">
    <property type="entry name" value="LONG-CHAIN-FATTY-ACID--COA LIGASE"/>
    <property type="match status" value="1"/>
</dbReference>
<evidence type="ECO:0000313" key="6">
    <source>
        <dbReference type="Proteomes" id="UP000518300"/>
    </source>
</evidence>
<dbReference type="InterPro" id="IPR020845">
    <property type="entry name" value="AMP-binding_CS"/>
</dbReference>
<dbReference type="FunFam" id="3.30.300.30:FF:000008">
    <property type="entry name" value="2,3-dihydroxybenzoate-AMP ligase"/>
    <property type="match status" value="1"/>
</dbReference>
<dbReference type="InterPro" id="IPR000873">
    <property type="entry name" value="AMP-dep_synth/lig_dom"/>
</dbReference>
<feature type="domain" description="AMP-dependent synthetase/ligase" evidence="3">
    <location>
        <begin position="20"/>
        <end position="379"/>
    </location>
</feature>